<sequence>MRGFFLFFVVFFLAGCGPKYMVQKEYAIGQGQEACVAQCQVRQESCVLGCQERLEACQAHASERARDRFYEASKQFKQDEAHYQLQWRSYRENRIAYDYLASQLHNDYRFFTLTCKDKKDAYACARAKELAVFQKNLVRQEPLAPLTPLAPNLAQILEQEVAGCDKSCGCSEGFDGCFVACGGSVVLQSICVERCN</sequence>
<dbReference type="Proteomes" id="UP000703590">
    <property type="component" value="Unassembled WGS sequence"/>
</dbReference>
<evidence type="ECO:0000313" key="1">
    <source>
        <dbReference type="EMBL" id="MBN2964312.1"/>
    </source>
</evidence>
<evidence type="ECO:0008006" key="3">
    <source>
        <dbReference type="Google" id="ProtNLM"/>
    </source>
</evidence>
<name>A0ABS2WRT2_9BACT</name>
<comment type="caution">
    <text evidence="1">The sequence shown here is derived from an EMBL/GenBank/DDBJ whole genome shotgun (WGS) entry which is preliminary data.</text>
</comment>
<dbReference type="PROSITE" id="PS51257">
    <property type="entry name" value="PROKAR_LIPOPROTEIN"/>
    <property type="match status" value="1"/>
</dbReference>
<gene>
    <name evidence="1" type="ORF">JWV37_05940</name>
</gene>
<reference evidence="1" key="2">
    <citation type="submission" date="2021-02" db="EMBL/GenBank/DDBJ databases">
        <authorList>
            <person name="Merkel A.Y."/>
        </authorList>
    </citation>
    <scope>NUCLEOTIDE SEQUENCE</scope>
    <source>
        <strain evidence="1">T05b</strain>
    </source>
</reference>
<protein>
    <recommendedName>
        <fullName evidence="3">Lysozyme inhibitor LprI N-terminal domain-containing protein</fullName>
    </recommendedName>
</protein>
<evidence type="ECO:0000313" key="2">
    <source>
        <dbReference type="Proteomes" id="UP000703590"/>
    </source>
</evidence>
<accession>A0ABS2WRT2</accession>
<dbReference type="RefSeq" id="WP_205458861.1">
    <property type="nucleotide sequence ID" value="NZ_JAFHKK010000010.1"/>
</dbReference>
<dbReference type="EMBL" id="JAFHKK010000010">
    <property type="protein sequence ID" value="MBN2964312.1"/>
    <property type="molecule type" value="Genomic_DNA"/>
</dbReference>
<proteinExistence type="predicted"/>
<keyword evidence="2" id="KW-1185">Reference proteome</keyword>
<organism evidence="1 2">
    <name type="scientific">Sulfurospirillum tamanense</name>
    <dbReference type="NCBI Taxonomy" id="2813362"/>
    <lineage>
        <taxon>Bacteria</taxon>
        <taxon>Pseudomonadati</taxon>
        <taxon>Campylobacterota</taxon>
        <taxon>Epsilonproteobacteria</taxon>
        <taxon>Campylobacterales</taxon>
        <taxon>Sulfurospirillaceae</taxon>
        <taxon>Sulfurospirillum</taxon>
    </lineage>
</organism>
<reference evidence="1" key="1">
    <citation type="submission" date="2021-02" db="EMBL/GenBank/DDBJ databases">
        <title>Sulfurospirillum tamanensis sp. nov.</title>
        <authorList>
            <person name="Frolova A."/>
            <person name="Merkel A."/>
            <person name="Slobodkin A."/>
        </authorList>
    </citation>
    <scope>NUCLEOTIDE SEQUENCE</scope>
    <source>
        <strain evidence="1">T05b</strain>
    </source>
</reference>